<dbReference type="Proteomes" id="UP001153555">
    <property type="component" value="Unassembled WGS sequence"/>
</dbReference>
<dbReference type="AlphaFoldDB" id="A0A9N7NJJ8"/>
<comment type="caution">
    <text evidence="1">The sequence shown here is derived from an EMBL/GenBank/DDBJ whole genome shotgun (WGS) entry which is preliminary data.</text>
</comment>
<accession>A0A9N7NJJ8</accession>
<keyword evidence="2" id="KW-1185">Reference proteome</keyword>
<dbReference type="EMBL" id="CACSLK010027831">
    <property type="protein sequence ID" value="CAA0831184.1"/>
    <property type="molecule type" value="Genomic_DNA"/>
</dbReference>
<reference evidence="1" key="1">
    <citation type="submission" date="2019-12" db="EMBL/GenBank/DDBJ databases">
        <authorList>
            <person name="Scholes J."/>
        </authorList>
    </citation>
    <scope>NUCLEOTIDE SEQUENCE</scope>
</reference>
<gene>
    <name evidence="1" type="ORF">SHERM_26564</name>
</gene>
<name>A0A9N7NJJ8_STRHE</name>
<organism evidence="1 2">
    <name type="scientific">Striga hermonthica</name>
    <name type="common">Purple witchweed</name>
    <name type="synonym">Buchnera hermonthica</name>
    <dbReference type="NCBI Taxonomy" id="68872"/>
    <lineage>
        <taxon>Eukaryota</taxon>
        <taxon>Viridiplantae</taxon>
        <taxon>Streptophyta</taxon>
        <taxon>Embryophyta</taxon>
        <taxon>Tracheophyta</taxon>
        <taxon>Spermatophyta</taxon>
        <taxon>Magnoliopsida</taxon>
        <taxon>eudicotyledons</taxon>
        <taxon>Gunneridae</taxon>
        <taxon>Pentapetalae</taxon>
        <taxon>asterids</taxon>
        <taxon>lamiids</taxon>
        <taxon>Lamiales</taxon>
        <taxon>Orobanchaceae</taxon>
        <taxon>Buchnereae</taxon>
        <taxon>Striga</taxon>
    </lineage>
</organism>
<evidence type="ECO:0000313" key="2">
    <source>
        <dbReference type="Proteomes" id="UP001153555"/>
    </source>
</evidence>
<evidence type="ECO:0000313" key="1">
    <source>
        <dbReference type="EMBL" id="CAA0831184.1"/>
    </source>
</evidence>
<sequence>MSRFWRSARNQKAGSAGVLEAIAQFRGAAEDGRPAARVKIVVRKEDLKHVLGAIRDGRSAAKGGPPPAFEERLINLMRRRQQILRTSGQAKCRGRLGAWKPVLHSIPEEM</sequence>
<protein>
    <submittedName>
        <fullName evidence="1">Uncharacterized protein</fullName>
    </submittedName>
</protein>
<dbReference type="OrthoDB" id="1304043at2759"/>
<proteinExistence type="predicted"/>